<gene>
    <name evidence="2" type="ORF">OMM_15125</name>
</gene>
<evidence type="ECO:0000313" key="3">
    <source>
        <dbReference type="Proteomes" id="UP000189670"/>
    </source>
</evidence>
<feature type="compositionally biased region" description="Basic and acidic residues" evidence="1">
    <location>
        <begin position="120"/>
        <end position="140"/>
    </location>
</feature>
<comment type="caution">
    <text evidence="2">The sequence shown here is derived from an EMBL/GenBank/DDBJ whole genome shotgun (WGS) entry which is preliminary data.</text>
</comment>
<feature type="non-terminal residue" evidence="2">
    <location>
        <position position="140"/>
    </location>
</feature>
<evidence type="ECO:0000256" key="1">
    <source>
        <dbReference type="SAM" id="MobiDB-lite"/>
    </source>
</evidence>
<dbReference type="EMBL" id="ATBP01003450">
    <property type="protein sequence ID" value="ETR64916.1"/>
    <property type="molecule type" value="Genomic_DNA"/>
</dbReference>
<evidence type="ECO:0000313" key="2">
    <source>
        <dbReference type="EMBL" id="ETR64916.1"/>
    </source>
</evidence>
<protein>
    <submittedName>
        <fullName evidence="2">Uncharacterized protein</fullName>
    </submittedName>
</protein>
<accession>A0A1V1NQZ1</accession>
<name>A0A1V1NQZ1_9BACT</name>
<sequence length="140" mass="16220">MELEKYTSDHTRQVWENSWLRFPRSLLSAYANQLFDTDLLSDKSDPNSPKRTDVCQFSFHEKGEEWLRVPASYLFKLALADYISSDSKLLPEIRKTGEKVMAHFLNDNTSPETFSFHPVDMNKEPEMGKGSAKESLRNAR</sequence>
<feature type="region of interest" description="Disordered" evidence="1">
    <location>
        <begin position="117"/>
        <end position="140"/>
    </location>
</feature>
<organism evidence="2 3">
    <name type="scientific">Candidatus Magnetoglobus multicellularis str. Araruama</name>
    <dbReference type="NCBI Taxonomy" id="890399"/>
    <lineage>
        <taxon>Bacteria</taxon>
        <taxon>Pseudomonadati</taxon>
        <taxon>Thermodesulfobacteriota</taxon>
        <taxon>Desulfobacteria</taxon>
        <taxon>Desulfobacterales</taxon>
        <taxon>Desulfobacteraceae</taxon>
        <taxon>Candidatus Magnetoglobus</taxon>
    </lineage>
</organism>
<reference evidence="3" key="1">
    <citation type="submission" date="2012-11" db="EMBL/GenBank/DDBJ databases">
        <authorList>
            <person name="Lucero-Rivera Y.E."/>
            <person name="Tovar-Ramirez D."/>
        </authorList>
    </citation>
    <scope>NUCLEOTIDE SEQUENCE [LARGE SCALE GENOMIC DNA]</scope>
    <source>
        <strain evidence="3">Araruama</strain>
    </source>
</reference>
<proteinExistence type="predicted"/>
<dbReference type="Proteomes" id="UP000189670">
    <property type="component" value="Unassembled WGS sequence"/>
</dbReference>
<dbReference type="AlphaFoldDB" id="A0A1V1NQZ1"/>